<dbReference type="PANTHER" id="PTHR34069">
    <property type="entry name" value="3-OXOACYL-[ACYL-CARRIER-PROTEIN] SYNTHASE 3"/>
    <property type="match status" value="1"/>
</dbReference>
<dbReference type="Pfam" id="PF08541">
    <property type="entry name" value="ACP_syn_III_C"/>
    <property type="match status" value="1"/>
</dbReference>
<evidence type="ECO:0000259" key="3">
    <source>
        <dbReference type="Pfam" id="PF08541"/>
    </source>
</evidence>
<dbReference type="EMBL" id="PRDL01000001">
    <property type="protein sequence ID" value="MBE8715855.1"/>
    <property type="molecule type" value="Genomic_DNA"/>
</dbReference>
<keyword evidence="5" id="KW-1185">Reference proteome</keyword>
<dbReference type="GO" id="GO:0044550">
    <property type="term" value="P:secondary metabolite biosynthetic process"/>
    <property type="evidence" value="ECO:0007669"/>
    <property type="project" value="TreeGrafter"/>
</dbReference>
<dbReference type="InterPro" id="IPR013747">
    <property type="entry name" value="ACP_syn_III_C"/>
</dbReference>
<gene>
    <name evidence="4" type="ORF">C4F51_01465</name>
</gene>
<comment type="caution">
    <text evidence="4">The sequence shown here is derived from an EMBL/GenBank/DDBJ whole genome shotgun (WGS) entry which is preliminary data.</text>
</comment>
<evidence type="ECO:0000256" key="1">
    <source>
        <dbReference type="ARBA" id="ARBA00022679"/>
    </source>
</evidence>
<proteinExistence type="predicted"/>
<reference evidence="4" key="1">
    <citation type="submission" date="2018-07" db="EMBL/GenBank/DDBJ databases">
        <title>Genome assembly of strain Ka43.</title>
        <authorList>
            <person name="Kukolya J."/>
            <person name="Nagy I."/>
            <person name="Horvath B."/>
            <person name="Toth A."/>
        </authorList>
    </citation>
    <scope>NUCLEOTIDE SEQUENCE</scope>
    <source>
        <strain evidence="4">KB43</strain>
    </source>
</reference>
<dbReference type="InterPro" id="IPR016039">
    <property type="entry name" value="Thiolase-like"/>
</dbReference>
<feature type="domain" description="Beta-ketoacyl-[acyl-carrier-protein] synthase III C-terminal" evidence="3">
    <location>
        <begin position="289"/>
        <end position="365"/>
    </location>
</feature>
<evidence type="ECO:0000313" key="5">
    <source>
        <dbReference type="Proteomes" id="UP000652567"/>
    </source>
</evidence>
<dbReference type="NCBIfam" id="NF005293">
    <property type="entry name" value="PRK06816.1"/>
    <property type="match status" value="1"/>
</dbReference>
<dbReference type="Gene3D" id="3.40.47.10">
    <property type="match status" value="2"/>
</dbReference>
<evidence type="ECO:0000313" key="4">
    <source>
        <dbReference type="EMBL" id="MBE8715855.1"/>
    </source>
</evidence>
<dbReference type="GO" id="GO:0016746">
    <property type="term" value="F:acyltransferase activity"/>
    <property type="evidence" value="ECO:0007669"/>
    <property type="project" value="UniProtKB-KW"/>
</dbReference>
<accession>A0A928UZ21</accession>
<protein>
    <submittedName>
        <fullName evidence="4">StlD/DarB family beta-ketosynthase</fullName>
    </submittedName>
</protein>
<dbReference type="PANTHER" id="PTHR34069:SF2">
    <property type="entry name" value="BETA-KETOACYL-[ACYL-CARRIER-PROTEIN] SYNTHASE III"/>
    <property type="match status" value="1"/>
</dbReference>
<dbReference type="CDD" id="cd00827">
    <property type="entry name" value="init_cond_enzymes"/>
    <property type="match status" value="1"/>
</dbReference>
<keyword evidence="2" id="KW-0012">Acyltransferase</keyword>
<evidence type="ECO:0000256" key="2">
    <source>
        <dbReference type="ARBA" id="ARBA00023315"/>
    </source>
</evidence>
<dbReference type="Proteomes" id="UP000652567">
    <property type="component" value="Unassembled WGS sequence"/>
</dbReference>
<organism evidence="4 5">
    <name type="scientific">Cellvibrio polysaccharolyticus</name>
    <dbReference type="NCBI Taxonomy" id="2082724"/>
    <lineage>
        <taxon>Bacteria</taxon>
        <taxon>Pseudomonadati</taxon>
        <taxon>Pseudomonadota</taxon>
        <taxon>Gammaproteobacteria</taxon>
        <taxon>Cellvibrionales</taxon>
        <taxon>Cellvibrionaceae</taxon>
        <taxon>Cellvibrio</taxon>
    </lineage>
</organism>
<dbReference type="AlphaFoldDB" id="A0A928UZ21"/>
<dbReference type="RefSeq" id="WP_193906509.1">
    <property type="nucleotide sequence ID" value="NZ_PRDL01000001.1"/>
</dbReference>
<sequence length="383" mass="42248">MPNPAVYITGTASFLPNEPVTNDDMETVLGQVGDRPSRARKMILRSNGIRQRYYAIDRATGKHNYTNAQLAASAVKKLFDQRFTPEKLSCLAAATTIADQLMPGHASMVHGELGSPPCEIVSTAGVCACGMTAFKYAWLNVLSGLHPSAVATASEAASYTMQAANFQPEMEHQISALERQPELAFEKDFLRWMLSDGAGAVLLEPTVPEGQRGLKIEWLDVFSYANEMSACMYAGARKNDDGSLTGWQQVSRDACEQDSLLAVKQDVKQLNEHVITYTAEKPLLALQDKYGVRAGDIDHFLPHYSSAYFRDRLHEGLCRVGFDIPQNRWFTNLAEKGNTGSASMYIMIDELFSSGQLKPGEKILCYIPESGRFSVAWLLLTVV</sequence>
<dbReference type="SUPFAM" id="SSF53901">
    <property type="entry name" value="Thiolase-like"/>
    <property type="match status" value="2"/>
</dbReference>
<keyword evidence="1" id="KW-0808">Transferase</keyword>
<name>A0A928UZ21_9GAMM</name>